<evidence type="ECO:0000313" key="7">
    <source>
        <dbReference type="EMBL" id="ORZ36959.1"/>
    </source>
</evidence>
<keyword evidence="2 7" id="KW-0240">DNA-directed RNA polymerase</keyword>
<sequence length="130" mass="14797">MNQPDRSEAILLPMGTRKLTVTEDTRLPNAIEVRIEREDHTIAGLIKSQLLKDERILFAGYKHPHPLEHHIIFKIQSIPGVQPVEVLKTALNSLILEFSTIKAQFMEEMRRAQEAAKSAQTMNAGHDNDY</sequence>
<dbReference type="InterPro" id="IPR036603">
    <property type="entry name" value="RBP11-like"/>
</dbReference>
<dbReference type="HAMAP" id="MF_00261">
    <property type="entry name" value="RNApol_arch_Rpo11"/>
    <property type="match status" value="1"/>
</dbReference>
<comment type="subcellular location">
    <subcellularLocation>
        <location evidence="1">Nucleus</location>
    </subcellularLocation>
</comment>
<dbReference type="GO" id="GO:0003899">
    <property type="term" value="F:DNA-directed RNA polymerase activity"/>
    <property type="evidence" value="ECO:0007669"/>
    <property type="project" value="InterPro"/>
</dbReference>
<reference evidence="7 8" key="1">
    <citation type="submission" date="2016-07" db="EMBL/GenBank/DDBJ databases">
        <title>Pervasive Adenine N6-methylation of Active Genes in Fungi.</title>
        <authorList>
            <consortium name="DOE Joint Genome Institute"/>
            <person name="Mondo S.J."/>
            <person name="Dannebaum R.O."/>
            <person name="Kuo R.C."/>
            <person name="Labutti K."/>
            <person name="Haridas S."/>
            <person name="Kuo A."/>
            <person name="Salamov A."/>
            <person name="Ahrendt S.R."/>
            <person name="Lipzen A."/>
            <person name="Sullivan W."/>
            <person name="Andreopoulos W.B."/>
            <person name="Clum A."/>
            <person name="Lindquist E."/>
            <person name="Daum C."/>
            <person name="Ramamoorthy G.K."/>
            <person name="Gryganskyi A."/>
            <person name="Culley D."/>
            <person name="Magnuson J.K."/>
            <person name="James T.Y."/>
            <person name="O'Malley M.A."/>
            <person name="Stajich J.E."/>
            <person name="Spatafora J.W."/>
            <person name="Visel A."/>
            <person name="Grigoriev I.V."/>
        </authorList>
    </citation>
    <scope>NUCLEOTIDE SEQUENCE [LARGE SCALE GENOMIC DNA]</scope>
    <source>
        <strain evidence="7 8">PL171</strain>
    </source>
</reference>
<dbReference type="InterPro" id="IPR022905">
    <property type="entry name" value="Rpo11-like"/>
</dbReference>
<comment type="caution">
    <text evidence="7">The sequence shown here is derived from an EMBL/GenBank/DDBJ whole genome shotgun (WGS) entry which is preliminary data.</text>
</comment>
<dbReference type="PANTHER" id="PTHR13946:SF16">
    <property type="entry name" value="DNA-DIRECTED RNA POLYMERASE II SUBUNIT RPB11"/>
    <property type="match status" value="1"/>
</dbReference>
<name>A0A1Y2HQY2_9FUNG</name>
<dbReference type="EMBL" id="MCFL01000014">
    <property type="protein sequence ID" value="ORZ36959.1"/>
    <property type="molecule type" value="Genomic_DNA"/>
</dbReference>
<dbReference type="PANTHER" id="PTHR13946">
    <property type="entry name" value="DNA-DIRECTED RNA POLYMERASE I,II,III"/>
    <property type="match status" value="1"/>
</dbReference>
<dbReference type="Gene3D" id="3.30.1360.10">
    <property type="entry name" value="RNA polymerase, RBP11-like subunit"/>
    <property type="match status" value="1"/>
</dbReference>
<organism evidence="7 8">
    <name type="scientific">Catenaria anguillulae PL171</name>
    <dbReference type="NCBI Taxonomy" id="765915"/>
    <lineage>
        <taxon>Eukaryota</taxon>
        <taxon>Fungi</taxon>
        <taxon>Fungi incertae sedis</taxon>
        <taxon>Blastocladiomycota</taxon>
        <taxon>Blastocladiomycetes</taxon>
        <taxon>Blastocladiales</taxon>
        <taxon>Catenariaceae</taxon>
        <taxon>Catenaria</taxon>
    </lineage>
</organism>
<evidence type="ECO:0000256" key="2">
    <source>
        <dbReference type="ARBA" id="ARBA00022478"/>
    </source>
</evidence>
<dbReference type="GO" id="GO:0006366">
    <property type="term" value="P:transcription by RNA polymerase II"/>
    <property type="evidence" value="ECO:0007669"/>
    <property type="project" value="InterPro"/>
</dbReference>
<accession>A0A1Y2HQY2</accession>
<dbReference type="STRING" id="765915.A0A1Y2HQY2"/>
<keyword evidence="8" id="KW-1185">Reference proteome</keyword>
<proteinExistence type="inferred from homology"/>
<evidence type="ECO:0000256" key="1">
    <source>
        <dbReference type="ARBA" id="ARBA00004123"/>
    </source>
</evidence>
<keyword evidence="3" id="KW-0804">Transcription</keyword>
<evidence type="ECO:0000313" key="8">
    <source>
        <dbReference type="Proteomes" id="UP000193411"/>
    </source>
</evidence>
<comment type="similarity">
    <text evidence="5">Belongs to the archaeal Rpo11/eukaryotic RPB11/RPC19 RNA polymerase subunit family.</text>
</comment>
<evidence type="ECO:0000256" key="4">
    <source>
        <dbReference type="ARBA" id="ARBA00023242"/>
    </source>
</evidence>
<dbReference type="GO" id="GO:0005665">
    <property type="term" value="C:RNA polymerase II, core complex"/>
    <property type="evidence" value="ECO:0007669"/>
    <property type="project" value="InterPro"/>
</dbReference>
<protein>
    <submittedName>
        <fullName evidence="7">DNA-directed RNA polymerase</fullName>
    </submittedName>
</protein>
<dbReference type="InterPro" id="IPR037685">
    <property type="entry name" value="RBP11"/>
</dbReference>
<evidence type="ECO:0000256" key="3">
    <source>
        <dbReference type="ARBA" id="ARBA00023163"/>
    </source>
</evidence>
<feature type="domain" description="DNA-directed RNA polymerase RBP11-like dimerisation" evidence="6">
    <location>
        <begin position="31"/>
        <end position="102"/>
    </location>
</feature>
<dbReference type="Pfam" id="PF13656">
    <property type="entry name" value="RNA_pol_L_2"/>
    <property type="match status" value="1"/>
</dbReference>
<evidence type="ECO:0000256" key="5">
    <source>
        <dbReference type="ARBA" id="ARBA00025751"/>
    </source>
</evidence>
<dbReference type="GO" id="GO:0046983">
    <property type="term" value="F:protein dimerization activity"/>
    <property type="evidence" value="ECO:0007669"/>
    <property type="project" value="InterPro"/>
</dbReference>
<evidence type="ECO:0000259" key="6">
    <source>
        <dbReference type="Pfam" id="PF13656"/>
    </source>
</evidence>
<dbReference type="SUPFAM" id="SSF55257">
    <property type="entry name" value="RBP11-like subunits of RNA polymerase"/>
    <property type="match status" value="1"/>
</dbReference>
<dbReference type="AlphaFoldDB" id="A0A1Y2HQY2"/>
<dbReference type="OrthoDB" id="10248581at2759"/>
<dbReference type="Proteomes" id="UP000193411">
    <property type="component" value="Unassembled WGS sequence"/>
</dbReference>
<dbReference type="InterPro" id="IPR009025">
    <property type="entry name" value="RBP11-like_dimer"/>
</dbReference>
<dbReference type="CDD" id="cd06926">
    <property type="entry name" value="RNAP_II_RPB11"/>
    <property type="match status" value="1"/>
</dbReference>
<keyword evidence="4" id="KW-0539">Nucleus</keyword>
<gene>
    <name evidence="7" type="ORF">BCR44DRAFT_128725</name>
</gene>